<evidence type="ECO:0000259" key="8">
    <source>
        <dbReference type="PROSITE" id="PS50404"/>
    </source>
</evidence>
<dbReference type="SUPFAM" id="SSF52833">
    <property type="entry name" value="Thioredoxin-like"/>
    <property type="match status" value="1"/>
</dbReference>
<dbReference type="InterPro" id="IPR051369">
    <property type="entry name" value="GST_Theta"/>
</dbReference>
<dbReference type="PROSITE" id="PS50405">
    <property type="entry name" value="GST_CTER"/>
    <property type="match status" value="1"/>
</dbReference>
<dbReference type="InterPro" id="IPR040079">
    <property type="entry name" value="Glutathione_S-Trfase"/>
</dbReference>
<protein>
    <recommendedName>
        <fullName evidence="4">glutathione transferase</fullName>
        <ecNumber evidence="4">2.5.1.18</ecNumber>
    </recommendedName>
</protein>
<evidence type="ECO:0000313" key="11">
    <source>
        <dbReference type="Proteomes" id="UP000265080"/>
    </source>
</evidence>
<comment type="subunit">
    <text evidence="3">Homodimer.</text>
</comment>
<feature type="domain" description="GST C-terminal" evidence="9">
    <location>
        <begin position="86"/>
        <end position="225"/>
    </location>
</feature>
<evidence type="ECO:0000256" key="4">
    <source>
        <dbReference type="ARBA" id="ARBA00012452"/>
    </source>
</evidence>
<evidence type="ECO:0000256" key="1">
    <source>
        <dbReference type="ARBA" id="ARBA00004496"/>
    </source>
</evidence>
<dbReference type="FunFam" id="3.40.30.10:FF:000176">
    <property type="entry name" value="Glutathione S-transferase theta-1"/>
    <property type="match status" value="1"/>
</dbReference>
<dbReference type="PANTHER" id="PTHR43917:SF9">
    <property type="entry name" value="GLUTATHIONE S-TRANSFERASE THETA-1"/>
    <property type="match status" value="1"/>
</dbReference>
<dbReference type="Gene3D" id="1.20.1050.10">
    <property type="match status" value="1"/>
</dbReference>
<dbReference type="Proteomes" id="UP000265080">
    <property type="component" value="Chromosome 5"/>
</dbReference>
<evidence type="ECO:0000259" key="9">
    <source>
        <dbReference type="PROSITE" id="PS50405"/>
    </source>
</evidence>
<keyword evidence="11" id="KW-1185">Reference proteome</keyword>
<dbReference type="InterPro" id="IPR010987">
    <property type="entry name" value="Glutathione-S-Trfase_C-like"/>
</dbReference>
<evidence type="ECO:0000256" key="7">
    <source>
        <dbReference type="ARBA" id="ARBA00047960"/>
    </source>
</evidence>
<dbReference type="InterPro" id="IPR040077">
    <property type="entry name" value="GST_C_Theta"/>
</dbReference>
<evidence type="ECO:0000256" key="3">
    <source>
        <dbReference type="ARBA" id="ARBA00011738"/>
    </source>
</evidence>
<comment type="subcellular location">
    <subcellularLocation>
        <location evidence="1">Cytoplasm</location>
    </subcellularLocation>
</comment>
<dbReference type="FunFam" id="1.20.1050.10:FF:000008">
    <property type="entry name" value="Glutathione S-transferase theta-1"/>
    <property type="match status" value="1"/>
</dbReference>
<dbReference type="SFLD" id="SFLDS00019">
    <property type="entry name" value="Glutathione_Transferase_(cytos"/>
    <property type="match status" value="1"/>
</dbReference>
<dbReference type="OMA" id="SAYCEIM"/>
<dbReference type="PROSITE" id="PS50404">
    <property type="entry name" value="GST_NTER"/>
    <property type="match status" value="1"/>
</dbReference>
<dbReference type="GO" id="GO:0005737">
    <property type="term" value="C:cytoplasm"/>
    <property type="evidence" value="ECO:0007669"/>
    <property type="project" value="UniProtKB-SubCell"/>
</dbReference>
<sequence length="240" mass="27543">MELYLDLLSPPCRFVYLFAKTLKIPFEFKLVELASGQQYSEEFGKLSVVRKVPVMKDGSFVLTESVAIVEYLAQKHSVADHWCPAELQQRARLTEYLSWQPMNLGLNCSKVFLLRALFPIIMDTEVPKDKMDEVLADAKQSLKLLEDKFLQEKPFIVGDKISVADLVAVVWILQPSGTGVDLFEGLPKLQAWRDRVKKEIGEKMFDDSHGVLSKPGNLPQKMKEHKNLEMFRARMEKLLR</sequence>
<dbReference type="InterPro" id="IPR036282">
    <property type="entry name" value="Glutathione-S-Trfase_C_sf"/>
</dbReference>
<evidence type="ECO:0000256" key="6">
    <source>
        <dbReference type="ARBA" id="ARBA00022679"/>
    </source>
</evidence>
<dbReference type="AlphaFoldDB" id="A0A3P8TV88"/>
<dbReference type="GO" id="GO:0004364">
    <property type="term" value="F:glutathione transferase activity"/>
    <property type="evidence" value="ECO:0007669"/>
    <property type="project" value="UniProtKB-EC"/>
</dbReference>
<reference evidence="10 11" key="1">
    <citation type="submission" date="2018-03" db="EMBL/GenBank/DDBJ databases">
        <title>Finding Nemo's genes: A chromosome-scale reference assembly of the genome of the orange clownfish Amphiprion percula.</title>
        <authorList>
            <person name="Lehmann R."/>
        </authorList>
    </citation>
    <scope>NUCLEOTIDE SEQUENCE</scope>
</reference>
<dbReference type="SUPFAM" id="SSF47616">
    <property type="entry name" value="GST C-terminal domain-like"/>
    <property type="match status" value="1"/>
</dbReference>
<dbReference type="InterPro" id="IPR004046">
    <property type="entry name" value="GST_C"/>
</dbReference>
<comment type="similarity">
    <text evidence="2">Belongs to the GST superfamily. Theta family.</text>
</comment>
<comment type="catalytic activity">
    <reaction evidence="7">
        <text>RX + glutathione = an S-substituted glutathione + a halide anion + H(+)</text>
        <dbReference type="Rhea" id="RHEA:16437"/>
        <dbReference type="ChEBI" id="CHEBI:15378"/>
        <dbReference type="ChEBI" id="CHEBI:16042"/>
        <dbReference type="ChEBI" id="CHEBI:17792"/>
        <dbReference type="ChEBI" id="CHEBI:57925"/>
        <dbReference type="ChEBI" id="CHEBI:90779"/>
        <dbReference type="EC" id="2.5.1.18"/>
    </reaction>
</comment>
<reference evidence="10" key="2">
    <citation type="submission" date="2025-08" db="UniProtKB">
        <authorList>
            <consortium name="Ensembl"/>
        </authorList>
    </citation>
    <scope>IDENTIFICATION</scope>
</reference>
<dbReference type="InterPro" id="IPR004045">
    <property type="entry name" value="Glutathione_S-Trfase_N"/>
</dbReference>
<dbReference type="EC" id="2.5.1.18" evidence="4"/>
<evidence type="ECO:0000256" key="5">
    <source>
        <dbReference type="ARBA" id="ARBA00022490"/>
    </source>
</evidence>
<dbReference type="GeneTree" id="ENSGT00940000163205"/>
<proteinExistence type="inferred from homology"/>
<keyword evidence="6" id="KW-0808">Transferase</keyword>
<dbReference type="PANTHER" id="PTHR43917">
    <property type="match status" value="1"/>
</dbReference>
<dbReference type="Gene3D" id="3.40.30.10">
    <property type="entry name" value="Glutaredoxin"/>
    <property type="match status" value="1"/>
</dbReference>
<dbReference type="Ensembl" id="ENSAPET00000029766.1">
    <property type="protein sequence ID" value="ENSAPEP00000028999.1"/>
    <property type="gene ID" value="ENSAPEG00000020596.1"/>
</dbReference>
<keyword evidence="5" id="KW-0963">Cytoplasm</keyword>
<dbReference type="SFLD" id="SFLDG00358">
    <property type="entry name" value="Main_(cytGST)"/>
    <property type="match status" value="1"/>
</dbReference>
<dbReference type="CDD" id="cd03183">
    <property type="entry name" value="GST_C_Theta"/>
    <property type="match status" value="1"/>
</dbReference>
<evidence type="ECO:0000313" key="10">
    <source>
        <dbReference type="Ensembl" id="ENSAPEP00000028999.1"/>
    </source>
</evidence>
<name>A0A3P8TV88_AMPPE</name>
<dbReference type="Pfam" id="PF00043">
    <property type="entry name" value="GST_C"/>
    <property type="match status" value="1"/>
</dbReference>
<accession>A0A3P8TV88</accession>
<dbReference type="STRING" id="161767.ENSAPEP00000028999"/>
<dbReference type="InterPro" id="IPR036249">
    <property type="entry name" value="Thioredoxin-like_sf"/>
</dbReference>
<reference evidence="10" key="3">
    <citation type="submission" date="2025-09" db="UniProtKB">
        <authorList>
            <consortium name="Ensembl"/>
        </authorList>
    </citation>
    <scope>IDENTIFICATION</scope>
</reference>
<feature type="domain" description="GST N-terminal" evidence="8">
    <location>
        <begin position="1"/>
        <end position="80"/>
    </location>
</feature>
<organism evidence="10 11">
    <name type="scientific">Amphiprion percula</name>
    <name type="common">Orange clownfish</name>
    <name type="synonym">Lutjanus percula</name>
    <dbReference type="NCBI Taxonomy" id="161767"/>
    <lineage>
        <taxon>Eukaryota</taxon>
        <taxon>Metazoa</taxon>
        <taxon>Chordata</taxon>
        <taxon>Craniata</taxon>
        <taxon>Vertebrata</taxon>
        <taxon>Euteleostomi</taxon>
        <taxon>Actinopterygii</taxon>
        <taxon>Neopterygii</taxon>
        <taxon>Teleostei</taxon>
        <taxon>Neoteleostei</taxon>
        <taxon>Acanthomorphata</taxon>
        <taxon>Ovalentaria</taxon>
        <taxon>Pomacentridae</taxon>
        <taxon>Amphiprion</taxon>
    </lineage>
</organism>
<dbReference type="Pfam" id="PF13417">
    <property type="entry name" value="GST_N_3"/>
    <property type="match status" value="1"/>
</dbReference>
<evidence type="ECO:0000256" key="2">
    <source>
        <dbReference type="ARBA" id="ARBA00009899"/>
    </source>
</evidence>
<dbReference type="GO" id="GO:0006749">
    <property type="term" value="P:glutathione metabolic process"/>
    <property type="evidence" value="ECO:0007669"/>
    <property type="project" value="TreeGrafter"/>
</dbReference>